<dbReference type="InterPro" id="IPR005321">
    <property type="entry name" value="Peptidase_S58_DmpA"/>
</dbReference>
<dbReference type="HOGENOM" id="CLU_024709_0_0_9"/>
<dbReference type="RefSeq" id="WP_012449270.1">
    <property type="nucleotide sequence ID" value="NC_010718.1"/>
</dbReference>
<dbReference type="Pfam" id="PF03576">
    <property type="entry name" value="Peptidase_S58"/>
    <property type="match status" value="1"/>
</dbReference>
<dbReference type="PANTHER" id="PTHR36512:SF3">
    <property type="entry name" value="BLR5678 PROTEIN"/>
    <property type="match status" value="1"/>
</dbReference>
<dbReference type="AlphaFoldDB" id="B2A3K9"/>
<dbReference type="OrthoDB" id="9770388at2"/>
<sequence>MEILRIRDRGIFPGSLMPGTKNCITDVSGVCVEHETILEEDLCTGVTAILPHSGDLFQEKVTGAAHIMNGFTKCTGLLQVQELGTIETPIMLTNTLNVGKVSDATIDYMVNQSNEQYRINSINPVILECNDGYLNNIQKRPVEKSHVYSAINNSSSKKVKEGSVGAGTGMITFGFKGGIGSSSRVISWENRSYTLGTLVLSNFGSKNNLEIQGIPVGKYLNQNNSVNTDQDEKPELSDSSGSIIMILATDIPLNSRQLKRIAKRAPLGLSKVGGFASHGSGEVALAFSNVNISPFLSKNTPNNKLNITEEREHYLSTSYLDHPQLMNNIFQAAVETVEESVLNALSCSNSITAYQDRTVKALPWDEITHLFNK</sequence>
<keyword evidence="3" id="KW-1185">Reference proteome</keyword>
<dbReference type="STRING" id="457570.Nther_2891"/>
<dbReference type="InterPro" id="IPR016117">
    <property type="entry name" value="ArgJ-like_dom_sf"/>
</dbReference>
<protein>
    <submittedName>
        <fullName evidence="2">Peptidase S58 DmpA</fullName>
    </submittedName>
</protein>
<dbReference type="Gene3D" id="3.60.70.12">
    <property type="entry name" value="L-amino peptidase D-ALA esterase/amidase"/>
    <property type="match status" value="1"/>
</dbReference>
<dbReference type="GO" id="GO:0004177">
    <property type="term" value="F:aminopeptidase activity"/>
    <property type="evidence" value="ECO:0007669"/>
    <property type="project" value="TreeGrafter"/>
</dbReference>
<dbReference type="KEGG" id="nth:Nther_2891"/>
<dbReference type="SUPFAM" id="SSF56266">
    <property type="entry name" value="DmpA/ArgJ-like"/>
    <property type="match status" value="1"/>
</dbReference>
<proteinExistence type="inferred from homology"/>
<dbReference type="eggNOG" id="COG3191">
    <property type="taxonomic scope" value="Bacteria"/>
</dbReference>
<organism evidence="2 3">
    <name type="scientific">Natranaerobius thermophilus (strain ATCC BAA-1301 / DSM 18059 / JW/NM-WN-LF)</name>
    <dbReference type="NCBI Taxonomy" id="457570"/>
    <lineage>
        <taxon>Bacteria</taxon>
        <taxon>Bacillati</taxon>
        <taxon>Bacillota</taxon>
        <taxon>Clostridia</taxon>
        <taxon>Natranaerobiales</taxon>
        <taxon>Natranaerobiaceae</taxon>
        <taxon>Natranaerobius</taxon>
    </lineage>
</organism>
<accession>B2A3K9</accession>
<reference evidence="2 3" key="1">
    <citation type="submission" date="2008-04" db="EMBL/GenBank/DDBJ databases">
        <title>Complete sequence of chromosome of Natranaerobius thermophilus JW/NM-WN-LF.</title>
        <authorList>
            <consortium name="US DOE Joint Genome Institute"/>
            <person name="Copeland A."/>
            <person name="Lucas S."/>
            <person name="Lapidus A."/>
            <person name="Glavina del Rio T."/>
            <person name="Dalin E."/>
            <person name="Tice H."/>
            <person name="Bruce D."/>
            <person name="Goodwin L."/>
            <person name="Pitluck S."/>
            <person name="Chertkov O."/>
            <person name="Brettin T."/>
            <person name="Detter J.C."/>
            <person name="Han C."/>
            <person name="Kuske C.R."/>
            <person name="Schmutz J."/>
            <person name="Larimer F."/>
            <person name="Land M."/>
            <person name="Hauser L."/>
            <person name="Kyrpides N."/>
            <person name="Lykidis A."/>
            <person name="Mesbah N.M."/>
            <person name="Wiegel J."/>
        </authorList>
    </citation>
    <scope>NUCLEOTIDE SEQUENCE [LARGE SCALE GENOMIC DNA]</scope>
    <source>
        <strain evidence="3">ATCC BAA-1301 / DSM 18059 / JW/NM-WN-LF</strain>
    </source>
</reference>
<dbReference type="CDD" id="cd02253">
    <property type="entry name" value="DmpA"/>
    <property type="match status" value="1"/>
</dbReference>
<evidence type="ECO:0000313" key="2">
    <source>
        <dbReference type="EMBL" id="ACB86438.1"/>
    </source>
</evidence>
<gene>
    <name evidence="2" type="ordered locus">Nther_2891</name>
</gene>
<comment type="similarity">
    <text evidence="1">Belongs to the peptidase S58 family.</text>
</comment>
<dbReference type="InParanoid" id="B2A3K9"/>
<name>B2A3K9_NATTJ</name>
<dbReference type="PANTHER" id="PTHR36512">
    <property type="entry name" value="D-AMINOPEPTIDASE"/>
    <property type="match status" value="1"/>
</dbReference>
<evidence type="ECO:0000313" key="3">
    <source>
        <dbReference type="Proteomes" id="UP000001683"/>
    </source>
</evidence>
<dbReference type="EMBL" id="CP001034">
    <property type="protein sequence ID" value="ACB86438.1"/>
    <property type="molecule type" value="Genomic_DNA"/>
</dbReference>
<reference evidence="2 3" key="2">
    <citation type="journal article" date="2011" name="J. Bacteriol.">
        <title>Complete genome sequence of the anaerobic, halophilic alkalithermophile Natranaerobius thermophilus JW/NM-WN-LF.</title>
        <authorList>
            <person name="Zhao B."/>
            <person name="Mesbah N.M."/>
            <person name="Dalin E."/>
            <person name="Goodwin L."/>
            <person name="Nolan M."/>
            <person name="Pitluck S."/>
            <person name="Chertkov O."/>
            <person name="Brettin T.S."/>
            <person name="Han J."/>
            <person name="Larimer F.W."/>
            <person name="Land M.L."/>
            <person name="Hauser L."/>
            <person name="Kyrpides N."/>
            <person name="Wiegel J."/>
        </authorList>
    </citation>
    <scope>NUCLEOTIDE SEQUENCE [LARGE SCALE GENOMIC DNA]</scope>
    <source>
        <strain evidence="3">ATCC BAA-1301 / DSM 18059 / JW/NM-WN-LF</strain>
    </source>
</reference>
<dbReference type="Proteomes" id="UP000001683">
    <property type="component" value="Chromosome"/>
</dbReference>
<evidence type="ECO:0000256" key="1">
    <source>
        <dbReference type="ARBA" id="ARBA00007068"/>
    </source>
</evidence>